<accession>A0A848QIV9</accession>
<dbReference type="Pfam" id="PF02597">
    <property type="entry name" value="ThiS"/>
    <property type="match status" value="1"/>
</dbReference>
<name>A0A848QIV9_9SPHN</name>
<dbReference type="InterPro" id="IPR003749">
    <property type="entry name" value="ThiS/MoaD-like"/>
</dbReference>
<dbReference type="Gene3D" id="3.10.20.30">
    <property type="match status" value="1"/>
</dbReference>
<dbReference type="InterPro" id="IPR012675">
    <property type="entry name" value="Beta-grasp_dom_sf"/>
</dbReference>
<dbReference type="InterPro" id="IPR016155">
    <property type="entry name" value="Mopterin_synth/thiamin_S_b"/>
</dbReference>
<dbReference type="Proteomes" id="UP000561181">
    <property type="component" value="Unassembled WGS sequence"/>
</dbReference>
<sequence>MTVRVLFLGPLSDIAPAAEMNVDGPLDWAGLLDLVSPECADQIRSERVKIACAGKVLLDKADLHAKGGDEVAVLPPVSGG</sequence>
<evidence type="ECO:0000313" key="2">
    <source>
        <dbReference type="Proteomes" id="UP000561181"/>
    </source>
</evidence>
<reference evidence="1 2" key="1">
    <citation type="submission" date="2020-04" db="EMBL/GenBank/DDBJ databases">
        <authorList>
            <person name="Liu A."/>
        </authorList>
    </citation>
    <scope>NUCLEOTIDE SEQUENCE [LARGE SCALE GENOMIC DNA]</scope>
    <source>
        <strain evidence="1 2">RZ02</strain>
    </source>
</reference>
<organism evidence="1 2">
    <name type="scientific">Pontixanthobacter rizhaonensis</name>
    <dbReference type="NCBI Taxonomy" id="2730337"/>
    <lineage>
        <taxon>Bacteria</taxon>
        <taxon>Pseudomonadati</taxon>
        <taxon>Pseudomonadota</taxon>
        <taxon>Alphaproteobacteria</taxon>
        <taxon>Sphingomonadales</taxon>
        <taxon>Erythrobacteraceae</taxon>
        <taxon>Pontixanthobacter</taxon>
    </lineage>
</organism>
<dbReference type="AlphaFoldDB" id="A0A848QIV9"/>
<protein>
    <submittedName>
        <fullName evidence="1">MoaD/ThiS family protein</fullName>
    </submittedName>
</protein>
<evidence type="ECO:0000313" key="1">
    <source>
        <dbReference type="EMBL" id="NMW30984.1"/>
    </source>
</evidence>
<dbReference type="RefSeq" id="WP_170010096.1">
    <property type="nucleotide sequence ID" value="NZ_JABCRE010000002.1"/>
</dbReference>
<proteinExistence type="predicted"/>
<keyword evidence="2" id="KW-1185">Reference proteome</keyword>
<gene>
    <name evidence="1" type="ORF">HKD42_02780</name>
</gene>
<comment type="caution">
    <text evidence="1">The sequence shown here is derived from an EMBL/GenBank/DDBJ whole genome shotgun (WGS) entry which is preliminary data.</text>
</comment>
<dbReference type="EMBL" id="JABCRE010000002">
    <property type="protein sequence ID" value="NMW30984.1"/>
    <property type="molecule type" value="Genomic_DNA"/>
</dbReference>
<dbReference type="SUPFAM" id="SSF54285">
    <property type="entry name" value="MoaD/ThiS"/>
    <property type="match status" value="1"/>
</dbReference>